<gene>
    <name evidence="1" type="ORF">AOA14_09015</name>
</gene>
<proteinExistence type="predicted"/>
<reference evidence="1 2" key="2">
    <citation type="journal article" date="2016" name="Genome Announc.">
        <title>Complete Genome Sequence of Sphingopyxis terrae Strain 203-1 (NBRC 111660), a Polyethylene Glycol Degrader.</title>
        <authorList>
            <person name="Ohtsubo Y."/>
            <person name="Nonoyama S."/>
            <person name="Nagata Y."/>
            <person name="Numata M."/>
            <person name="Tsuchikane K."/>
            <person name="Hosoyama A."/>
            <person name="Yamazoe A."/>
            <person name="Tsuda M."/>
            <person name="Fujita N."/>
            <person name="Kawai F."/>
        </authorList>
    </citation>
    <scope>NUCLEOTIDE SEQUENCE [LARGE SCALE GENOMIC DNA]</scope>
    <source>
        <strain evidence="1 2">203-1</strain>
    </source>
</reference>
<dbReference type="Proteomes" id="UP000076234">
    <property type="component" value="Chromosome"/>
</dbReference>
<reference evidence="2" key="1">
    <citation type="submission" date="2015-11" db="EMBL/GenBank/DDBJ databases">
        <title>Complete genome sequence of a polyethylene glycol-degrading strain Sphingopyxis terrae strain 203-1 (NBRC 15098).</title>
        <authorList>
            <person name="Yoshiyuki O."/>
            <person name="Shouta N."/>
            <person name="Nagata Y."/>
            <person name="Numata M."/>
            <person name="Tsuchikane K."/>
            <person name="Hosoyama A."/>
            <person name="Yamazoe A."/>
            <person name="Tsuda M."/>
            <person name="Fujita N."/>
            <person name="Kawai F."/>
        </authorList>
    </citation>
    <scope>NUCLEOTIDE SEQUENCE [LARGE SCALE GENOMIC DNA]</scope>
    <source>
        <strain evidence="2">203-1</strain>
    </source>
</reference>
<accession>A0A142VYE6</accession>
<organism evidence="1 2">
    <name type="scientific">Sphingopyxis terrae subsp. terrae NBRC 15098</name>
    <dbReference type="NCBI Taxonomy" id="1219058"/>
    <lineage>
        <taxon>Bacteria</taxon>
        <taxon>Pseudomonadati</taxon>
        <taxon>Pseudomonadota</taxon>
        <taxon>Alphaproteobacteria</taxon>
        <taxon>Sphingomonadales</taxon>
        <taxon>Sphingomonadaceae</taxon>
        <taxon>Sphingopyxis</taxon>
    </lineage>
</organism>
<evidence type="ECO:0000313" key="1">
    <source>
        <dbReference type="EMBL" id="AMU94739.1"/>
    </source>
</evidence>
<dbReference type="EMBL" id="CP013342">
    <property type="protein sequence ID" value="AMU94739.1"/>
    <property type="molecule type" value="Genomic_DNA"/>
</dbReference>
<evidence type="ECO:0000313" key="2">
    <source>
        <dbReference type="Proteomes" id="UP000076234"/>
    </source>
</evidence>
<dbReference type="KEGG" id="ster:AOA14_09015"/>
<protein>
    <submittedName>
        <fullName evidence="1">Uncharacterized protein</fullName>
    </submittedName>
</protein>
<name>A0A142VYE6_9SPHN</name>
<dbReference type="AlphaFoldDB" id="A0A142VYE6"/>
<dbReference type="RefSeq" id="WP_062901549.1">
    <property type="nucleotide sequence ID" value="NZ_CP013342.1"/>
</dbReference>
<sequence>MFDVHLDISLFTTNAAFGMISGSMRLPLIPQVGDVLSFRITRSVEAFCDTHPFTGVLRVTNRIISPDGVSVALEDLTAATPGDAQSIIEIFEENHGLYGDVWEN</sequence>